<gene>
    <name evidence="4" type="ORF">METZ01_LOCUS415717</name>
</gene>
<keyword evidence="2" id="KW-0808">Transferase</keyword>
<dbReference type="Gene3D" id="3.40.50.150">
    <property type="entry name" value="Vaccinia Virus protein VP39"/>
    <property type="match status" value="1"/>
</dbReference>
<evidence type="ECO:0000259" key="3">
    <source>
        <dbReference type="Pfam" id="PF01555"/>
    </source>
</evidence>
<dbReference type="Pfam" id="PF01555">
    <property type="entry name" value="N6_N4_Mtase"/>
    <property type="match status" value="1"/>
</dbReference>
<proteinExistence type="predicted"/>
<evidence type="ECO:0000313" key="4">
    <source>
        <dbReference type="EMBL" id="SVD62863.1"/>
    </source>
</evidence>
<feature type="domain" description="DNA methylase N-4/N-6" evidence="3">
    <location>
        <begin position="1"/>
        <end position="158"/>
    </location>
</feature>
<dbReference type="AlphaFoldDB" id="A0A382WVY4"/>
<dbReference type="SUPFAM" id="SSF53335">
    <property type="entry name" value="S-adenosyl-L-methionine-dependent methyltransferases"/>
    <property type="match status" value="1"/>
</dbReference>
<protein>
    <recommendedName>
        <fullName evidence="3">DNA methylase N-4/N-6 domain-containing protein</fullName>
    </recommendedName>
</protein>
<evidence type="ECO:0000256" key="1">
    <source>
        <dbReference type="ARBA" id="ARBA00022603"/>
    </source>
</evidence>
<reference evidence="4" key="1">
    <citation type="submission" date="2018-05" db="EMBL/GenBank/DDBJ databases">
        <authorList>
            <person name="Lanie J.A."/>
            <person name="Ng W.-L."/>
            <person name="Kazmierczak K.M."/>
            <person name="Andrzejewski T.M."/>
            <person name="Davidsen T.M."/>
            <person name="Wayne K.J."/>
            <person name="Tettelin H."/>
            <person name="Glass J.I."/>
            <person name="Rusch D."/>
            <person name="Podicherti R."/>
            <person name="Tsui H.-C.T."/>
            <person name="Winkler M.E."/>
        </authorList>
    </citation>
    <scope>NUCLEOTIDE SEQUENCE</scope>
</reference>
<dbReference type="GO" id="GO:0003677">
    <property type="term" value="F:DNA binding"/>
    <property type="evidence" value="ECO:0007669"/>
    <property type="project" value="InterPro"/>
</dbReference>
<dbReference type="InterPro" id="IPR002941">
    <property type="entry name" value="DNA_methylase_N4/N6"/>
</dbReference>
<keyword evidence="1" id="KW-0489">Methyltransferase</keyword>
<dbReference type="InterPro" id="IPR029063">
    <property type="entry name" value="SAM-dependent_MTases_sf"/>
</dbReference>
<feature type="non-terminal residue" evidence="4">
    <location>
        <position position="1"/>
    </location>
</feature>
<dbReference type="GO" id="GO:0005737">
    <property type="term" value="C:cytoplasm"/>
    <property type="evidence" value="ECO:0007669"/>
    <property type="project" value="TreeGrafter"/>
</dbReference>
<sequence>HKTNSFPGRWKNRFRDSWERCYHFSKNKNIKFYRNEVRVPIGDWSKKRFNGTNYKHDKTRHLSNTNSGFSRKVSNWKGKRKVDPDNVLHFSTVTYNRKHSAAFPLELPEWFIKLLTRKNNIILDPFIGSGTTALAAKSLNRRYIGIDILKKNVNLANKRLIEEILRSP</sequence>
<dbReference type="GO" id="GO:0032259">
    <property type="term" value="P:methylation"/>
    <property type="evidence" value="ECO:0007669"/>
    <property type="project" value="UniProtKB-KW"/>
</dbReference>
<accession>A0A382WVY4</accession>
<dbReference type="InterPro" id="IPR001091">
    <property type="entry name" value="RM_Methyltransferase"/>
</dbReference>
<dbReference type="PANTHER" id="PTHR13370:SF24">
    <property type="entry name" value="TYPE III RESTRICTION-MODIFICATION ENZYME STYLTI MOD SUBUNIT"/>
    <property type="match status" value="1"/>
</dbReference>
<organism evidence="4">
    <name type="scientific">marine metagenome</name>
    <dbReference type="NCBI Taxonomy" id="408172"/>
    <lineage>
        <taxon>unclassified sequences</taxon>
        <taxon>metagenomes</taxon>
        <taxon>ecological metagenomes</taxon>
    </lineage>
</organism>
<dbReference type="GO" id="GO:0008170">
    <property type="term" value="F:N-methyltransferase activity"/>
    <property type="evidence" value="ECO:0007669"/>
    <property type="project" value="InterPro"/>
</dbReference>
<dbReference type="PRINTS" id="PR00508">
    <property type="entry name" value="S21N4MTFRASE"/>
</dbReference>
<name>A0A382WVY4_9ZZZZ</name>
<evidence type="ECO:0000256" key="2">
    <source>
        <dbReference type="ARBA" id="ARBA00022679"/>
    </source>
</evidence>
<dbReference type="PANTHER" id="PTHR13370">
    <property type="entry name" value="RNA METHYLASE-RELATED"/>
    <property type="match status" value="1"/>
</dbReference>
<dbReference type="EMBL" id="UINC01162872">
    <property type="protein sequence ID" value="SVD62863.1"/>
    <property type="molecule type" value="Genomic_DNA"/>
</dbReference>